<dbReference type="FunFam" id="3.30.1060.10:FF:000002">
    <property type="entry name" value="Peptide methionine sulfoxide reductase"/>
    <property type="match status" value="1"/>
</dbReference>
<dbReference type="Gene3D" id="3.30.1060.10">
    <property type="entry name" value="Peptide methionine sulphoxide reductase MsrA"/>
    <property type="match status" value="1"/>
</dbReference>
<evidence type="ECO:0000256" key="7">
    <source>
        <dbReference type="ARBA" id="ARBA00048782"/>
    </source>
</evidence>
<evidence type="ECO:0000256" key="6">
    <source>
        <dbReference type="ARBA" id="ARBA00047806"/>
    </source>
</evidence>
<dbReference type="EMBL" id="VJMJ01000219">
    <property type="protein sequence ID" value="KAF0726282.1"/>
    <property type="molecule type" value="Genomic_DNA"/>
</dbReference>
<proteinExistence type="inferred from homology"/>
<dbReference type="Proteomes" id="UP000481153">
    <property type="component" value="Unassembled WGS sequence"/>
</dbReference>
<protein>
    <recommendedName>
        <fullName evidence="2">peptide-methionine (S)-S-oxide reductase</fullName>
        <ecNumber evidence="2">1.8.4.11</ecNumber>
    </recommendedName>
    <alternativeName>
        <fullName evidence="5">Peptide-methionine (S)-S-oxide reductase</fullName>
    </alternativeName>
    <alternativeName>
        <fullName evidence="4">Protein-methionine-S-oxide reductase</fullName>
    </alternativeName>
</protein>
<comment type="catalytic activity">
    <reaction evidence="7">
        <text>[thioredoxin]-disulfide + L-methionine + H2O = L-methionine (S)-S-oxide + [thioredoxin]-dithiol</text>
        <dbReference type="Rhea" id="RHEA:19993"/>
        <dbReference type="Rhea" id="RHEA-COMP:10698"/>
        <dbReference type="Rhea" id="RHEA-COMP:10700"/>
        <dbReference type="ChEBI" id="CHEBI:15377"/>
        <dbReference type="ChEBI" id="CHEBI:29950"/>
        <dbReference type="ChEBI" id="CHEBI:50058"/>
        <dbReference type="ChEBI" id="CHEBI:57844"/>
        <dbReference type="ChEBI" id="CHEBI:58772"/>
        <dbReference type="EC" id="1.8.4.11"/>
    </reaction>
</comment>
<keyword evidence="3" id="KW-0560">Oxidoreductase</keyword>
<dbReference type="NCBIfam" id="TIGR00401">
    <property type="entry name" value="msrA"/>
    <property type="match status" value="1"/>
</dbReference>
<dbReference type="SUPFAM" id="SSF55068">
    <property type="entry name" value="Peptide methionine sulfoxide reductase"/>
    <property type="match status" value="1"/>
</dbReference>
<evidence type="ECO:0000256" key="5">
    <source>
        <dbReference type="ARBA" id="ARBA00030643"/>
    </source>
</evidence>
<evidence type="ECO:0000256" key="3">
    <source>
        <dbReference type="ARBA" id="ARBA00023002"/>
    </source>
</evidence>
<dbReference type="InterPro" id="IPR002569">
    <property type="entry name" value="Met_Sox_Rdtase_MsrA_dom"/>
</dbReference>
<comment type="caution">
    <text evidence="9">The sequence shown here is derived from an EMBL/GenBank/DDBJ whole genome shotgun (WGS) entry which is preliminary data.</text>
</comment>
<dbReference type="PANTHER" id="PTHR42799:SF2">
    <property type="entry name" value="MITOCHONDRIAL PEPTIDE METHIONINE SULFOXIDE REDUCTASE"/>
    <property type="match status" value="1"/>
</dbReference>
<dbReference type="InterPro" id="IPR036509">
    <property type="entry name" value="Met_Sox_Rdtase_MsrA_sf"/>
</dbReference>
<evidence type="ECO:0000313" key="9">
    <source>
        <dbReference type="EMBL" id="KAF0726282.1"/>
    </source>
</evidence>
<evidence type="ECO:0000256" key="1">
    <source>
        <dbReference type="ARBA" id="ARBA00005591"/>
    </source>
</evidence>
<name>A0A6G0WGM0_9STRA</name>
<keyword evidence="10" id="KW-1185">Reference proteome</keyword>
<dbReference type="GO" id="GO:0005737">
    <property type="term" value="C:cytoplasm"/>
    <property type="evidence" value="ECO:0007669"/>
    <property type="project" value="TreeGrafter"/>
</dbReference>
<dbReference type="HAMAP" id="MF_01401">
    <property type="entry name" value="MsrA"/>
    <property type="match status" value="1"/>
</dbReference>
<dbReference type="InterPro" id="IPR050162">
    <property type="entry name" value="MsrA_MetSO_reductase"/>
</dbReference>
<comment type="catalytic activity">
    <reaction evidence="6">
        <text>L-methionyl-[protein] + [thioredoxin]-disulfide + H2O = L-methionyl-(S)-S-oxide-[protein] + [thioredoxin]-dithiol</text>
        <dbReference type="Rhea" id="RHEA:14217"/>
        <dbReference type="Rhea" id="RHEA-COMP:10698"/>
        <dbReference type="Rhea" id="RHEA-COMP:10700"/>
        <dbReference type="Rhea" id="RHEA-COMP:12313"/>
        <dbReference type="Rhea" id="RHEA-COMP:12315"/>
        <dbReference type="ChEBI" id="CHEBI:15377"/>
        <dbReference type="ChEBI" id="CHEBI:16044"/>
        <dbReference type="ChEBI" id="CHEBI:29950"/>
        <dbReference type="ChEBI" id="CHEBI:44120"/>
        <dbReference type="ChEBI" id="CHEBI:50058"/>
        <dbReference type="EC" id="1.8.4.11"/>
    </reaction>
</comment>
<comment type="similarity">
    <text evidence="1">Belongs to the MsrA Met sulfoxide reductase family.</text>
</comment>
<evidence type="ECO:0000256" key="2">
    <source>
        <dbReference type="ARBA" id="ARBA00012502"/>
    </source>
</evidence>
<gene>
    <name evidence="9" type="ORF">Ae201684_015397</name>
</gene>
<dbReference type="PANTHER" id="PTHR42799">
    <property type="entry name" value="MITOCHONDRIAL PEPTIDE METHIONINE SULFOXIDE REDUCTASE"/>
    <property type="match status" value="1"/>
</dbReference>
<organism evidence="9 10">
    <name type="scientific">Aphanomyces euteiches</name>
    <dbReference type="NCBI Taxonomy" id="100861"/>
    <lineage>
        <taxon>Eukaryota</taxon>
        <taxon>Sar</taxon>
        <taxon>Stramenopiles</taxon>
        <taxon>Oomycota</taxon>
        <taxon>Saprolegniomycetes</taxon>
        <taxon>Saprolegniales</taxon>
        <taxon>Verrucalvaceae</taxon>
        <taxon>Aphanomyces</taxon>
    </lineage>
</organism>
<reference evidence="9 10" key="1">
    <citation type="submission" date="2019-07" db="EMBL/GenBank/DDBJ databases">
        <title>Genomics analysis of Aphanomyces spp. identifies a new class of oomycete effector associated with host adaptation.</title>
        <authorList>
            <person name="Gaulin E."/>
        </authorList>
    </citation>
    <scope>NUCLEOTIDE SEQUENCE [LARGE SCALE GENOMIC DNA]</scope>
    <source>
        <strain evidence="9 10">ATCC 201684</strain>
    </source>
</reference>
<accession>A0A6G0WGM0</accession>
<dbReference type="EC" id="1.8.4.11" evidence="2"/>
<evidence type="ECO:0000259" key="8">
    <source>
        <dbReference type="Pfam" id="PF01625"/>
    </source>
</evidence>
<evidence type="ECO:0000313" key="10">
    <source>
        <dbReference type="Proteomes" id="UP000481153"/>
    </source>
</evidence>
<dbReference type="GO" id="GO:0034599">
    <property type="term" value="P:cellular response to oxidative stress"/>
    <property type="evidence" value="ECO:0007669"/>
    <property type="project" value="TreeGrafter"/>
</dbReference>
<feature type="domain" description="Peptide methionine sulphoxide reductase MsrA" evidence="8">
    <location>
        <begin position="13"/>
        <end position="165"/>
    </location>
</feature>
<dbReference type="Pfam" id="PF01625">
    <property type="entry name" value="PMSR"/>
    <property type="match status" value="1"/>
</dbReference>
<dbReference type="VEuPathDB" id="FungiDB:AeMF1_006981"/>
<sequence length="181" mass="20393">MSSAAAQSKQELATFAAGCFWGVELNFQRIPGVLKTRVGYINGQSLNPTYEEVCSGDTGHAEAVQITFDSSVVQYRDLLDKFWSIHDPTTLNRQKYDIGTQYRSGIYYHNDEQKAEAEASKARHQEELNAKALVGFFRRDIVSEIQPAGVFYEAEEYHQRYLEKGGQCAKKGSTEAIRCYG</sequence>
<dbReference type="GO" id="GO:0008113">
    <property type="term" value="F:peptide-methionine (S)-S-oxide reductase activity"/>
    <property type="evidence" value="ECO:0007669"/>
    <property type="project" value="UniProtKB-EC"/>
</dbReference>
<evidence type="ECO:0000256" key="4">
    <source>
        <dbReference type="ARBA" id="ARBA00030273"/>
    </source>
</evidence>
<dbReference type="AlphaFoldDB" id="A0A6G0WGM0"/>